<proteinExistence type="predicted"/>
<name>A0A5E7DB66_PSEFL</name>
<protein>
    <submittedName>
        <fullName evidence="2">Uncharacterized protein</fullName>
    </submittedName>
</protein>
<dbReference type="AlphaFoldDB" id="A0A5E7DB66"/>
<organism evidence="2 3">
    <name type="scientific">Pseudomonas fluorescens</name>
    <dbReference type="NCBI Taxonomy" id="294"/>
    <lineage>
        <taxon>Bacteria</taxon>
        <taxon>Pseudomonadati</taxon>
        <taxon>Pseudomonadota</taxon>
        <taxon>Gammaproteobacteria</taxon>
        <taxon>Pseudomonadales</taxon>
        <taxon>Pseudomonadaceae</taxon>
        <taxon>Pseudomonas</taxon>
    </lineage>
</organism>
<evidence type="ECO:0000256" key="1">
    <source>
        <dbReference type="SAM" id="Phobius"/>
    </source>
</evidence>
<gene>
    <name evidence="2" type="ORF">PS723_03430</name>
</gene>
<evidence type="ECO:0000313" key="3">
    <source>
        <dbReference type="Proteomes" id="UP000379480"/>
    </source>
</evidence>
<feature type="transmembrane region" description="Helical" evidence="1">
    <location>
        <begin position="40"/>
        <end position="59"/>
    </location>
</feature>
<dbReference type="Proteomes" id="UP000379480">
    <property type="component" value="Unassembled WGS sequence"/>
</dbReference>
<sequence length="62" mass="6746">MLVAKIGGMVMWSGPGIRAGEMDPDDIKNFPPHLKQLLKIKIVISGVIVAWGAIACVLVKYR</sequence>
<accession>A0A5E7DB66</accession>
<evidence type="ECO:0000313" key="2">
    <source>
        <dbReference type="EMBL" id="VVO11148.1"/>
    </source>
</evidence>
<keyword evidence="1" id="KW-0472">Membrane</keyword>
<dbReference type="EMBL" id="CABVHY010000016">
    <property type="protein sequence ID" value="VVO11148.1"/>
    <property type="molecule type" value="Genomic_DNA"/>
</dbReference>
<reference evidence="2 3" key="1">
    <citation type="submission" date="2019-09" db="EMBL/GenBank/DDBJ databases">
        <authorList>
            <person name="Chandra G."/>
            <person name="Truman W A."/>
        </authorList>
    </citation>
    <scope>NUCLEOTIDE SEQUENCE [LARGE SCALE GENOMIC DNA]</scope>
    <source>
        <strain evidence="2">PS723</strain>
    </source>
</reference>
<keyword evidence="1" id="KW-0812">Transmembrane</keyword>
<keyword evidence="1" id="KW-1133">Transmembrane helix</keyword>